<dbReference type="GO" id="GO:0000045">
    <property type="term" value="P:autophagosome assembly"/>
    <property type="evidence" value="ECO:0007669"/>
    <property type="project" value="TreeGrafter"/>
</dbReference>
<keyword evidence="5" id="KW-0256">Endoplasmic reticulum</keyword>
<comment type="similarity">
    <text evidence="2">Belongs to the EMC6 family.</text>
</comment>
<dbReference type="Pfam" id="PF07019">
    <property type="entry name" value="EMC6"/>
    <property type="match status" value="1"/>
</dbReference>
<dbReference type="GO" id="GO:0072546">
    <property type="term" value="C:EMC complex"/>
    <property type="evidence" value="ECO:0007669"/>
    <property type="project" value="InterPro"/>
</dbReference>
<evidence type="ECO:0000256" key="5">
    <source>
        <dbReference type="ARBA" id="ARBA00022824"/>
    </source>
</evidence>
<keyword evidence="4 8" id="KW-0812">Transmembrane</keyword>
<evidence type="ECO:0000256" key="7">
    <source>
        <dbReference type="ARBA" id="ARBA00023136"/>
    </source>
</evidence>
<dbReference type="InterPro" id="IPR029008">
    <property type="entry name" value="EMC6-like"/>
</dbReference>
<dbReference type="AlphaFoldDB" id="A0A4R5XFX9"/>
<dbReference type="VEuPathDB" id="FungiDB:BD410DRAFT_780586"/>
<feature type="transmembrane region" description="Helical" evidence="8">
    <location>
        <begin position="91"/>
        <end position="108"/>
    </location>
</feature>
<feature type="transmembrane region" description="Helical" evidence="8">
    <location>
        <begin position="46"/>
        <end position="66"/>
    </location>
</feature>
<reference evidence="9 10" key="1">
    <citation type="submission" date="2018-06" db="EMBL/GenBank/DDBJ databases">
        <title>A transcriptomic atlas of mushroom development highlights an independent origin of complex multicellularity.</title>
        <authorList>
            <consortium name="DOE Joint Genome Institute"/>
            <person name="Krizsan K."/>
            <person name="Almasi E."/>
            <person name="Merenyi Z."/>
            <person name="Sahu N."/>
            <person name="Viragh M."/>
            <person name="Koszo T."/>
            <person name="Mondo S."/>
            <person name="Kiss B."/>
            <person name="Balint B."/>
            <person name="Kues U."/>
            <person name="Barry K."/>
            <person name="Hegedus J.C."/>
            <person name="Henrissat B."/>
            <person name="Johnson J."/>
            <person name="Lipzen A."/>
            <person name="Ohm R."/>
            <person name="Nagy I."/>
            <person name="Pangilinan J."/>
            <person name="Yan J."/>
            <person name="Xiong Y."/>
            <person name="Grigoriev I.V."/>
            <person name="Hibbett D.S."/>
            <person name="Nagy L.G."/>
        </authorList>
    </citation>
    <scope>NUCLEOTIDE SEQUENCE [LARGE SCALE GENOMIC DNA]</scope>
    <source>
        <strain evidence="9 10">SZMC22713</strain>
    </source>
</reference>
<dbReference type="OrthoDB" id="16510at2759"/>
<keyword evidence="6 8" id="KW-1133">Transmembrane helix</keyword>
<dbReference type="GO" id="GO:0034975">
    <property type="term" value="P:protein folding in endoplasmic reticulum"/>
    <property type="evidence" value="ECO:0007669"/>
    <property type="project" value="TreeGrafter"/>
</dbReference>
<dbReference type="InterPro" id="IPR008504">
    <property type="entry name" value="Emc6"/>
</dbReference>
<keyword evidence="7 8" id="KW-0472">Membrane</keyword>
<evidence type="ECO:0000256" key="3">
    <source>
        <dbReference type="ARBA" id="ARBA00020827"/>
    </source>
</evidence>
<evidence type="ECO:0000256" key="2">
    <source>
        <dbReference type="ARBA" id="ARBA00009436"/>
    </source>
</evidence>
<comment type="subcellular location">
    <subcellularLocation>
        <location evidence="1">Endoplasmic reticulum membrane</location>
        <topology evidence="1">Multi-pass membrane protein</topology>
    </subcellularLocation>
</comment>
<accession>A0A4R5XFX9</accession>
<protein>
    <recommendedName>
        <fullName evidence="3">ER membrane protein complex subunit 6</fullName>
    </recommendedName>
</protein>
<dbReference type="EMBL" id="ML170156">
    <property type="protein sequence ID" value="TDL30061.1"/>
    <property type="molecule type" value="Genomic_DNA"/>
</dbReference>
<dbReference type="STRING" id="50990.A0A4R5XFX9"/>
<evidence type="ECO:0000256" key="4">
    <source>
        <dbReference type="ARBA" id="ARBA00022692"/>
    </source>
</evidence>
<evidence type="ECO:0000313" key="9">
    <source>
        <dbReference type="EMBL" id="TDL30061.1"/>
    </source>
</evidence>
<evidence type="ECO:0000256" key="6">
    <source>
        <dbReference type="ARBA" id="ARBA00022989"/>
    </source>
</evidence>
<proteinExistence type="inferred from homology"/>
<dbReference type="Proteomes" id="UP000294933">
    <property type="component" value="Unassembled WGS sequence"/>
</dbReference>
<evidence type="ECO:0000313" key="10">
    <source>
        <dbReference type="Proteomes" id="UP000294933"/>
    </source>
</evidence>
<name>A0A4R5XFX9_9AGAM</name>
<dbReference type="PANTHER" id="PTHR20994:SF0">
    <property type="entry name" value="ER MEMBRANE PROTEIN COMPLEX SUBUNIT 6"/>
    <property type="match status" value="1"/>
</dbReference>
<evidence type="ECO:0000256" key="8">
    <source>
        <dbReference type="SAM" id="Phobius"/>
    </source>
</evidence>
<gene>
    <name evidence="9" type="ORF">BD410DRAFT_780586</name>
</gene>
<evidence type="ECO:0000256" key="1">
    <source>
        <dbReference type="ARBA" id="ARBA00004477"/>
    </source>
</evidence>
<keyword evidence="10" id="KW-1185">Reference proteome</keyword>
<organism evidence="9 10">
    <name type="scientific">Rickenella mellea</name>
    <dbReference type="NCBI Taxonomy" id="50990"/>
    <lineage>
        <taxon>Eukaryota</taxon>
        <taxon>Fungi</taxon>
        <taxon>Dikarya</taxon>
        <taxon>Basidiomycota</taxon>
        <taxon>Agaricomycotina</taxon>
        <taxon>Agaricomycetes</taxon>
        <taxon>Hymenochaetales</taxon>
        <taxon>Rickenellaceae</taxon>
        <taxon>Rickenella</taxon>
    </lineage>
</organism>
<sequence length="109" mass="11905">MASTKDDAAQLIYTPNVQHNGVLNSAKFLSSCFAGAVAGVLGLENWLGFGLFVMSILLSSAFMYAINCKGRPAKYITGGVWELVNPGQDNMFTFVLVWTLFYGIVHVYD</sequence>
<dbReference type="PANTHER" id="PTHR20994">
    <property type="entry name" value="ER MEMBRANE PROTEIN COMPLEX SUBUNIT 6"/>
    <property type="match status" value="1"/>
</dbReference>